<dbReference type="InterPro" id="IPR046341">
    <property type="entry name" value="SET_dom_sf"/>
</dbReference>
<evidence type="ECO:0000256" key="7">
    <source>
        <dbReference type="ARBA" id="ARBA00044528"/>
    </source>
</evidence>
<dbReference type="AlphaFoldDB" id="A0A7H9B9G8"/>
<evidence type="ECO:0000256" key="3">
    <source>
        <dbReference type="ARBA" id="ARBA00022603"/>
    </source>
</evidence>
<dbReference type="InterPro" id="IPR001214">
    <property type="entry name" value="SET_dom"/>
</dbReference>
<keyword evidence="2" id="KW-0158">Chromosome</keyword>
<comment type="subcellular location">
    <subcellularLocation>
        <location evidence="1">Chromosome</location>
    </subcellularLocation>
</comment>
<feature type="domain" description="SET" evidence="9">
    <location>
        <begin position="110"/>
        <end position="383"/>
    </location>
</feature>
<evidence type="ECO:0000256" key="4">
    <source>
        <dbReference type="ARBA" id="ARBA00022679"/>
    </source>
</evidence>
<evidence type="ECO:0000256" key="1">
    <source>
        <dbReference type="ARBA" id="ARBA00004286"/>
    </source>
</evidence>
<protein>
    <recommendedName>
        <fullName evidence="7">Histone-lysine N-methyltransferase SET5</fullName>
    </recommendedName>
    <alternativeName>
        <fullName evidence="6">SET domain-containing protein 5</fullName>
    </alternativeName>
</protein>
<evidence type="ECO:0000256" key="5">
    <source>
        <dbReference type="ARBA" id="ARBA00022691"/>
    </source>
</evidence>
<dbReference type="GO" id="GO:0005694">
    <property type="term" value="C:chromosome"/>
    <property type="evidence" value="ECO:0007669"/>
    <property type="project" value="UniProtKB-SubCell"/>
</dbReference>
<dbReference type="CDD" id="cd20071">
    <property type="entry name" value="SET_SMYD"/>
    <property type="match status" value="1"/>
</dbReference>
<evidence type="ECO:0000313" key="10">
    <source>
        <dbReference type="EMBL" id="QLG75100.1"/>
    </source>
</evidence>
<dbReference type="Gene3D" id="6.10.140.2220">
    <property type="match status" value="1"/>
</dbReference>
<keyword evidence="4" id="KW-0808">Transferase</keyword>
<evidence type="ECO:0000256" key="6">
    <source>
        <dbReference type="ARBA" id="ARBA00042380"/>
    </source>
</evidence>
<dbReference type="GO" id="GO:0032259">
    <property type="term" value="P:methylation"/>
    <property type="evidence" value="ECO:0007669"/>
    <property type="project" value="UniProtKB-KW"/>
</dbReference>
<gene>
    <name evidence="10" type="ORF">HG535_0H04270</name>
</gene>
<evidence type="ECO:0000256" key="2">
    <source>
        <dbReference type="ARBA" id="ARBA00022454"/>
    </source>
</evidence>
<dbReference type="KEGG" id="zmk:HG535_0H04270"/>
<evidence type="ECO:0000259" key="9">
    <source>
        <dbReference type="PROSITE" id="PS50280"/>
    </source>
</evidence>
<dbReference type="Proteomes" id="UP000509704">
    <property type="component" value="Chromosome 8"/>
</dbReference>
<dbReference type="PROSITE" id="PS50280">
    <property type="entry name" value="SET"/>
    <property type="match status" value="1"/>
</dbReference>
<keyword evidence="11" id="KW-1185">Reference proteome</keyword>
<sequence length="488" mass="55159">MHLKIETLSLNDDKNGTVGRDSSLPSEQQIRDDVLLLWREEPETEELNIHELYQRITTRNPSWKLSQEDLVAVLALYNLYSTDDKELKGYADRIEFSSVEKSTPVLEIPRGVKLKLCPDGRGRGLFAKKAFLQGDVVFEDLQPLAAIPPIEKLSLMGAGKVCSLCGSSITHSPHFIMMNGLDCEVCGAVWCSAACKKQDITHCFLKHIKGKKKLISPSGWAKYEQYCRENVFVAAYAIGIIYASIIAERGNKNSKDIICKQFASLAQISQRTRRNVSDSTNLGGTFDASSGAVTTEDPEPVWQKAFSLFQESFPHSDISLEAFLIFIGKYNINQVNGQIYTLYSLINHDCEPNVRLEFNGKLGLKLYARKPIQAGEELLTTYVNPLHGSKLRRRELRVNWGFLCHCTRCDRELEIRMSNPTIKSSIARNSLATQKRRKSSMRNARPDLHELLKNGKEFELDIPENPQIGNRRRTSVRFDTKVTVAVEE</sequence>
<dbReference type="GeneID" id="59238903"/>
<dbReference type="EMBL" id="CP058611">
    <property type="protein sequence ID" value="QLG75100.1"/>
    <property type="molecule type" value="Genomic_DNA"/>
</dbReference>
<accession>A0A7H9B9G8</accession>
<dbReference type="OrthoDB" id="438641at2759"/>
<keyword evidence="5" id="KW-0949">S-adenosyl-L-methionine</keyword>
<dbReference type="GO" id="GO:0045814">
    <property type="term" value="P:negative regulation of gene expression, epigenetic"/>
    <property type="evidence" value="ECO:0007669"/>
    <property type="project" value="TreeGrafter"/>
</dbReference>
<dbReference type="SUPFAM" id="SSF82199">
    <property type="entry name" value="SET domain"/>
    <property type="match status" value="1"/>
</dbReference>
<dbReference type="PANTHER" id="PTHR46402:SF2">
    <property type="entry name" value="HISTONE-LYSINE N-TRIMETHYLTRANSFERASE SMYD5"/>
    <property type="match status" value="1"/>
</dbReference>
<dbReference type="SMART" id="SM00317">
    <property type="entry name" value="SET"/>
    <property type="match status" value="1"/>
</dbReference>
<keyword evidence="3" id="KW-0489">Methyltransferase</keyword>
<dbReference type="Pfam" id="PF00856">
    <property type="entry name" value="SET"/>
    <property type="match status" value="1"/>
</dbReference>
<dbReference type="Gene3D" id="2.170.270.10">
    <property type="entry name" value="SET domain"/>
    <property type="match status" value="1"/>
</dbReference>
<organism evidence="10 11">
    <name type="scientific">Zygotorulaspora mrakii</name>
    <name type="common">Zygosaccharomyces mrakii</name>
    <dbReference type="NCBI Taxonomy" id="42260"/>
    <lineage>
        <taxon>Eukaryota</taxon>
        <taxon>Fungi</taxon>
        <taxon>Dikarya</taxon>
        <taxon>Ascomycota</taxon>
        <taxon>Saccharomycotina</taxon>
        <taxon>Saccharomycetes</taxon>
        <taxon>Saccharomycetales</taxon>
        <taxon>Saccharomycetaceae</taxon>
        <taxon>Zygotorulaspora</taxon>
    </lineage>
</organism>
<comment type="catalytic activity">
    <reaction evidence="8">
        <text>L-lysyl-[histone] + S-adenosyl-L-methionine = N(6)-methyl-L-lysyl-[histone] + S-adenosyl-L-homocysteine + H(+)</text>
        <dbReference type="Rhea" id="RHEA:10024"/>
        <dbReference type="Rhea" id="RHEA-COMP:9845"/>
        <dbReference type="Rhea" id="RHEA-COMP:9846"/>
        <dbReference type="ChEBI" id="CHEBI:15378"/>
        <dbReference type="ChEBI" id="CHEBI:29969"/>
        <dbReference type="ChEBI" id="CHEBI:57856"/>
        <dbReference type="ChEBI" id="CHEBI:59789"/>
        <dbReference type="ChEBI" id="CHEBI:61929"/>
    </reaction>
    <physiologicalReaction direction="left-to-right" evidence="8">
        <dbReference type="Rhea" id="RHEA:10025"/>
    </physiologicalReaction>
</comment>
<proteinExistence type="predicted"/>
<dbReference type="PANTHER" id="PTHR46402">
    <property type="entry name" value="SET AND MYND DOMAIN-CONTAINING PROTEIN 5"/>
    <property type="match status" value="1"/>
</dbReference>
<name>A0A7H9B9G8_ZYGMR</name>
<reference evidence="10 11" key="1">
    <citation type="submission" date="2020-07" db="EMBL/GenBank/DDBJ databases">
        <title>The yeast mating-type switching endonuclease HO is a domesticated member of an unorthodox homing genetic element family.</title>
        <authorList>
            <person name="Coughlan A.Y."/>
            <person name="Lombardi L."/>
            <person name="Braun-Galleani S."/>
            <person name="Martos A.R."/>
            <person name="Galeote V."/>
            <person name="Bigey F."/>
            <person name="Dequin S."/>
            <person name="Byrne K.P."/>
            <person name="Wolfe K.H."/>
        </authorList>
    </citation>
    <scope>NUCLEOTIDE SEQUENCE [LARGE SCALE GENOMIC DNA]</scope>
    <source>
        <strain evidence="10 11">NRRL Y-6702</strain>
    </source>
</reference>
<dbReference type="GO" id="GO:0042799">
    <property type="term" value="F:histone H4K20 methyltransferase activity"/>
    <property type="evidence" value="ECO:0007669"/>
    <property type="project" value="TreeGrafter"/>
</dbReference>
<dbReference type="Gene3D" id="1.10.220.160">
    <property type="match status" value="1"/>
</dbReference>
<evidence type="ECO:0000313" key="11">
    <source>
        <dbReference type="Proteomes" id="UP000509704"/>
    </source>
</evidence>
<evidence type="ECO:0000256" key="8">
    <source>
        <dbReference type="ARBA" id="ARBA00048619"/>
    </source>
</evidence>
<dbReference type="RefSeq" id="XP_037146825.1">
    <property type="nucleotide sequence ID" value="XM_037290930.1"/>
</dbReference>